<dbReference type="HOGENOM" id="CLU_1901917_0_0_2"/>
<dbReference type="KEGG" id="mac:MA_3036"/>
<reference evidence="1 2" key="1">
    <citation type="journal article" date="2002" name="Genome Res.">
        <title>The genome of Methanosarcina acetivorans reveals extensive metabolic and physiological diversity.</title>
        <authorList>
            <person name="Galagan J.E."/>
            <person name="Nusbaum C."/>
            <person name="Roy A."/>
            <person name="Endrizzi M.G."/>
            <person name="Macdonald P."/>
            <person name="FitzHugh W."/>
            <person name="Calvo S."/>
            <person name="Engels R."/>
            <person name="Smirnov S."/>
            <person name="Atnoor D."/>
            <person name="Brown A."/>
            <person name="Allen N."/>
            <person name="Naylor J."/>
            <person name="Stange-Thomann N."/>
            <person name="DeArellano K."/>
            <person name="Johnson R."/>
            <person name="Linton L."/>
            <person name="McEwan P."/>
            <person name="McKernan K."/>
            <person name="Talamas J."/>
            <person name="Tirrell A."/>
            <person name="Ye W."/>
            <person name="Zimmer A."/>
            <person name="Barber R.D."/>
            <person name="Cann I."/>
            <person name="Graham D.E."/>
            <person name="Grahame D.A."/>
            <person name="Guss A."/>
            <person name="Hedderich R."/>
            <person name="Ingram-Smith C."/>
            <person name="Kuettner C.H."/>
            <person name="Krzycki J.A."/>
            <person name="Leigh J.A."/>
            <person name="Li W."/>
            <person name="Liu J."/>
            <person name="Mukhopadhyay B."/>
            <person name="Reeve J.N."/>
            <person name="Smith K."/>
            <person name="Springer T.A."/>
            <person name="Umayam L.A."/>
            <person name="White O."/>
            <person name="White R.H."/>
            <person name="de Macario E.C."/>
            <person name="Ferry J.G."/>
            <person name="Jarrell K.F."/>
            <person name="Jing H."/>
            <person name="Macario A.J.L."/>
            <person name="Paulsen I."/>
            <person name="Pritchett M."/>
            <person name="Sowers K.R."/>
            <person name="Swanson R.V."/>
            <person name="Zinder S.H."/>
            <person name="Lander E."/>
            <person name="Metcalf W.W."/>
            <person name="Birren B."/>
        </authorList>
    </citation>
    <scope>NUCLEOTIDE SEQUENCE [LARGE SCALE GENOMIC DNA]</scope>
    <source>
        <strain evidence="2">ATCC 35395 / DSM 2834 / JCM 12185 / C2A</strain>
    </source>
</reference>
<organism evidence="1 2">
    <name type="scientific">Methanosarcina acetivorans (strain ATCC 35395 / DSM 2834 / JCM 12185 / C2A)</name>
    <dbReference type="NCBI Taxonomy" id="188937"/>
    <lineage>
        <taxon>Archaea</taxon>
        <taxon>Methanobacteriati</taxon>
        <taxon>Methanobacteriota</taxon>
        <taxon>Stenosarchaea group</taxon>
        <taxon>Methanomicrobia</taxon>
        <taxon>Methanosarcinales</taxon>
        <taxon>Methanosarcinaceae</taxon>
        <taxon>Methanosarcina</taxon>
    </lineage>
</organism>
<keyword evidence="2" id="KW-1185">Reference proteome</keyword>
<dbReference type="InParanoid" id="Q8TLK0"/>
<evidence type="ECO:0000313" key="2">
    <source>
        <dbReference type="Proteomes" id="UP000002487"/>
    </source>
</evidence>
<gene>
    <name evidence="1" type="ordered locus">MA_3036</name>
</gene>
<accession>Q8TLK0</accession>
<dbReference type="EnsemblBacteria" id="AAM06409">
    <property type="protein sequence ID" value="AAM06409"/>
    <property type="gene ID" value="MA_3036"/>
</dbReference>
<dbReference type="Proteomes" id="UP000002487">
    <property type="component" value="Chromosome"/>
</dbReference>
<dbReference type="EMBL" id="AE010299">
    <property type="protein sequence ID" value="AAM06409.1"/>
    <property type="molecule type" value="Genomic_DNA"/>
</dbReference>
<name>Q8TLK0_METAC</name>
<sequence length="133" mass="14878">MVYAVRSPISSTSTSYPSSVFGIFSSGRSEESKTLCVTPTKITSFSFFLPVQTPLTLGRSINLTSYFSLTSTMSIYISYDNFLCGIRSINLFRLSTVARYCNNSIVLLFIGPVHIQINRFARSPLKPFITSFR</sequence>
<proteinExistence type="predicted"/>
<evidence type="ECO:0000313" key="1">
    <source>
        <dbReference type="EMBL" id="AAM06409.1"/>
    </source>
</evidence>
<dbReference type="AlphaFoldDB" id="Q8TLK0"/>
<protein>
    <submittedName>
        <fullName evidence="1">Uncharacterized protein</fullName>
    </submittedName>
</protein>